<keyword evidence="3" id="KW-1185">Reference proteome</keyword>
<dbReference type="RefSeq" id="WP_160874612.1">
    <property type="nucleotide sequence ID" value="NZ_WUEK01000001.1"/>
</dbReference>
<evidence type="ECO:0000313" key="2">
    <source>
        <dbReference type="EMBL" id="MXG88334.1"/>
    </source>
</evidence>
<feature type="domain" description="LUD" evidence="1">
    <location>
        <begin position="105"/>
        <end position="200"/>
    </location>
</feature>
<evidence type="ECO:0000259" key="1">
    <source>
        <dbReference type="Pfam" id="PF02589"/>
    </source>
</evidence>
<name>A0A6L7F0K3_9ACTN</name>
<proteinExistence type="predicted"/>
<reference evidence="2 3" key="1">
    <citation type="submission" date="2019-12" db="EMBL/GenBank/DDBJ databases">
        <authorList>
            <person name="Kun Z."/>
        </authorList>
    </citation>
    <scope>NUCLEOTIDE SEQUENCE [LARGE SCALE GENOMIC DNA]</scope>
    <source>
        <strain evidence="2 3">YIM 123512</strain>
    </source>
</reference>
<dbReference type="Pfam" id="PF02589">
    <property type="entry name" value="LUD_dom"/>
    <property type="match status" value="1"/>
</dbReference>
<gene>
    <name evidence="2" type="ORF">GRQ65_02075</name>
</gene>
<dbReference type="InterPro" id="IPR003741">
    <property type="entry name" value="LUD_dom"/>
</dbReference>
<dbReference type="InterPro" id="IPR037171">
    <property type="entry name" value="NagB/RpiA_transferase-like"/>
</dbReference>
<evidence type="ECO:0000313" key="3">
    <source>
        <dbReference type="Proteomes" id="UP000473325"/>
    </source>
</evidence>
<dbReference type="InterPro" id="IPR024185">
    <property type="entry name" value="FTHF_cligase-like_sf"/>
</dbReference>
<dbReference type="AlphaFoldDB" id="A0A6L7F0K3"/>
<dbReference type="SUPFAM" id="SSF100950">
    <property type="entry name" value="NagB/RpiA/CoA transferase-like"/>
    <property type="match status" value="1"/>
</dbReference>
<dbReference type="Gene3D" id="3.40.50.10420">
    <property type="entry name" value="NagB/RpiA/CoA transferase-like"/>
    <property type="match status" value="1"/>
</dbReference>
<comment type="caution">
    <text evidence="2">The sequence shown here is derived from an EMBL/GenBank/DDBJ whole genome shotgun (WGS) entry which is preliminary data.</text>
</comment>
<protein>
    <submittedName>
        <fullName evidence="2">Lactate utilization protein C</fullName>
    </submittedName>
</protein>
<dbReference type="PANTHER" id="PTHR43682:SF1">
    <property type="entry name" value="LACTATE UTILIZATION PROTEIN C"/>
    <property type="match status" value="1"/>
</dbReference>
<dbReference type="Proteomes" id="UP000473325">
    <property type="component" value="Unassembled WGS sequence"/>
</dbReference>
<dbReference type="PANTHER" id="PTHR43682">
    <property type="entry name" value="LACTATE UTILIZATION PROTEIN C"/>
    <property type="match status" value="1"/>
</dbReference>
<sequence length="201" mass="21670">MNDARTAILERVRGALHGTERAAAPVPRDYRTNPARRPVRPDLLDLFVERVEDYRARVHRCTPAEVADTLATVLRRRRTVVPDGFAWPVPQPVPGAGLTAAELDRIPAVVTTATLGVATTGTLVLTHGEGQGPRAFSLVPDVHVCVLPADRVVLGVPEAVAALDPHRPQTWISGPSATSDIELDRVEGVHGPRELHVLVVT</sequence>
<dbReference type="EMBL" id="WUEK01000001">
    <property type="protein sequence ID" value="MXG88334.1"/>
    <property type="molecule type" value="Genomic_DNA"/>
</dbReference>
<organism evidence="2 3">
    <name type="scientific">Nocardioides flavescens</name>
    <dbReference type="NCBI Taxonomy" id="2691959"/>
    <lineage>
        <taxon>Bacteria</taxon>
        <taxon>Bacillati</taxon>
        <taxon>Actinomycetota</taxon>
        <taxon>Actinomycetes</taxon>
        <taxon>Propionibacteriales</taxon>
        <taxon>Nocardioidaceae</taxon>
        <taxon>Nocardioides</taxon>
    </lineage>
</organism>
<accession>A0A6L7F0K3</accession>